<dbReference type="InterPro" id="IPR027417">
    <property type="entry name" value="P-loop_NTPase"/>
</dbReference>
<comment type="similarity">
    <text evidence="2">Belongs to the ABC transporter superfamily.</text>
</comment>
<feature type="domain" description="ABC transporter" evidence="11">
    <location>
        <begin position="260"/>
        <end position="498"/>
    </location>
</feature>
<dbReference type="Proteomes" id="UP000289411">
    <property type="component" value="Unassembled WGS sequence"/>
</dbReference>
<dbReference type="Pfam" id="PF00005">
    <property type="entry name" value="ABC_tran"/>
    <property type="match status" value="2"/>
</dbReference>
<evidence type="ECO:0000256" key="9">
    <source>
        <dbReference type="ARBA" id="ARBA00022967"/>
    </source>
</evidence>
<dbReference type="FunFam" id="3.40.50.300:FF:000127">
    <property type="entry name" value="Ribose import ATP-binding protein RbsA"/>
    <property type="match status" value="1"/>
</dbReference>
<accession>A0A4V1RIS6</accession>
<dbReference type="SUPFAM" id="SSF52540">
    <property type="entry name" value="P-loop containing nucleoside triphosphate hydrolases"/>
    <property type="match status" value="2"/>
</dbReference>
<evidence type="ECO:0000259" key="11">
    <source>
        <dbReference type="PROSITE" id="PS50893"/>
    </source>
</evidence>
<keyword evidence="4" id="KW-1003">Cell membrane</keyword>
<feature type="domain" description="ABC transporter" evidence="11">
    <location>
        <begin position="5"/>
        <end position="241"/>
    </location>
</feature>
<dbReference type="AlphaFoldDB" id="A0A4V1RIS6"/>
<sequence length="503" mass="54704">MGEVLALKNISKAFVGVQALSDIDFSLLGGEVHALLGENGAGKSTLMKILAGITRPDGGEIVIDGVPRRFQSAEEAAKAGVGIVFQEFSLIPDLDAVDNIFLGREKRGRFGLLDRTSMRRAAAGIIARLNVELDLSVPIGRLSVAQQQFVEIAKALSQDARILILDEPTATLTHTEAEHLFRVMRDLRRQGVGMIFISHHLEEIFEICDRITVLRDGRYIGTVPVAGTTTDALIQMMVGRRIENSYPPKPAGSGPGRVVLRVSDLQLEKDGPVNAFELREGEILGFSGLVGSGRTETALGVIGALPCQRKRIEIDGRATTVTDPADALRQGIGILPESRKADGLIIPFAIRDNISINNLGKYRARLGLIDGGKEVASTAEVIRRVGVKAPSMETRVETLSGGNQQKVVIARWLNHHTRILIFDEPTRGIDVGAKADIYVLMRALTARGYAIVMISSELPEIVGMCDRVAVFRSGKLVNTLERDAIDPETIMKWATQERTDELV</sequence>
<comment type="subcellular location">
    <subcellularLocation>
        <location evidence="1">Cell membrane</location>
        <topology evidence="1">Peripheral membrane protein</topology>
    </subcellularLocation>
</comment>
<keyword evidence="3" id="KW-0813">Transport</keyword>
<dbReference type="EMBL" id="QYBC01000007">
    <property type="protein sequence ID" value="RYB05312.1"/>
    <property type="molecule type" value="Genomic_DNA"/>
</dbReference>
<keyword evidence="10" id="KW-0472">Membrane</keyword>
<evidence type="ECO:0000256" key="5">
    <source>
        <dbReference type="ARBA" id="ARBA00022597"/>
    </source>
</evidence>
<comment type="caution">
    <text evidence="12">The sequence shown here is derived from an EMBL/GenBank/DDBJ whole genome shotgun (WGS) entry which is preliminary data.</text>
</comment>
<reference evidence="12 13" key="2">
    <citation type="submission" date="2019-02" db="EMBL/GenBank/DDBJ databases">
        <title>'Lichenibacterium ramalinii' gen. nov. sp. nov., 'Lichenibacterium minor' gen. nov. sp. nov.</title>
        <authorList>
            <person name="Pankratov T."/>
        </authorList>
    </citation>
    <scope>NUCLEOTIDE SEQUENCE [LARGE SCALE GENOMIC DNA]</scope>
    <source>
        <strain evidence="12 13">RmlP001</strain>
    </source>
</reference>
<keyword evidence="9" id="KW-1278">Translocase</keyword>
<keyword evidence="5" id="KW-0762">Sugar transport</keyword>
<dbReference type="SMART" id="SM00382">
    <property type="entry name" value="AAA"/>
    <property type="match status" value="2"/>
</dbReference>
<dbReference type="CDD" id="cd03216">
    <property type="entry name" value="ABC_Carb_Monos_I"/>
    <property type="match status" value="1"/>
</dbReference>
<evidence type="ECO:0000256" key="8">
    <source>
        <dbReference type="ARBA" id="ARBA00022840"/>
    </source>
</evidence>
<evidence type="ECO:0000256" key="6">
    <source>
        <dbReference type="ARBA" id="ARBA00022737"/>
    </source>
</evidence>
<keyword evidence="7" id="KW-0547">Nucleotide-binding</keyword>
<dbReference type="InterPro" id="IPR003593">
    <property type="entry name" value="AAA+_ATPase"/>
</dbReference>
<dbReference type="PROSITE" id="PS00211">
    <property type="entry name" value="ABC_TRANSPORTER_1"/>
    <property type="match status" value="1"/>
</dbReference>
<evidence type="ECO:0000313" key="13">
    <source>
        <dbReference type="Proteomes" id="UP000289411"/>
    </source>
</evidence>
<name>A0A4V1RIS6_9HYPH</name>
<proteinExistence type="inferred from homology"/>
<dbReference type="OrthoDB" id="9805029at2"/>
<keyword evidence="6" id="KW-0677">Repeat</keyword>
<dbReference type="CDD" id="cd03215">
    <property type="entry name" value="ABC_Carb_Monos_II"/>
    <property type="match status" value="1"/>
</dbReference>
<dbReference type="RefSeq" id="WP_129219063.1">
    <property type="nucleotide sequence ID" value="NZ_QYBC01000007.1"/>
</dbReference>
<evidence type="ECO:0000256" key="3">
    <source>
        <dbReference type="ARBA" id="ARBA00022448"/>
    </source>
</evidence>
<evidence type="ECO:0000313" key="12">
    <source>
        <dbReference type="EMBL" id="RYB05312.1"/>
    </source>
</evidence>
<protein>
    <submittedName>
        <fullName evidence="12">Sugar ABC transporter ATP-binding protein</fullName>
    </submittedName>
</protein>
<organism evidence="12 13">
    <name type="scientific">Lichenibacterium ramalinae</name>
    <dbReference type="NCBI Taxonomy" id="2316527"/>
    <lineage>
        <taxon>Bacteria</taxon>
        <taxon>Pseudomonadati</taxon>
        <taxon>Pseudomonadota</taxon>
        <taxon>Alphaproteobacteria</taxon>
        <taxon>Hyphomicrobiales</taxon>
        <taxon>Lichenihabitantaceae</taxon>
        <taxon>Lichenibacterium</taxon>
    </lineage>
</organism>
<dbReference type="GO" id="GO:0005886">
    <property type="term" value="C:plasma membrane"/>
    <property type="evidence" value="ECO:0007669"/>
    <property type="project" value="UniProtKB-SubCell"/>
</dbReference>
<reference evidence="12 13" key="1">
    <citation type="submission" date="2018-09" db="EMBL/GenBank/DDBJ databases">
        <authorList>
            <person name="Grouzdev D.S."/>
            <person name="Krutkina M.S."/>
        </authorList>
    </citation>
    <scope>NUCLEOTIDE SEQUENCE [LARGE SCALE GENOMIC DNA]</scope>
    <source>
        <strain evidence="12 13">RmlP001</strain>
    </source>
</reference>
<dbReference type="InterPro" id="IPR003439">
    <property type="entry name" value="ABC_transporter-like_ATP-bd"/>
</dbReference>
<dbReference type="InterPro" id="IPR050107">
    <property type="entry name" value="ABC_carbohydrate_import_ATPase"/>
</dbReference>
<keyword evidence="13" id="KW-1185">Reference proteome</keyword>
<keyword evidence="8 12" id="KW-0067">ATP-binding</keyword>
<evidence type="ECO:0000256" key="2">
    <source>
        <dbReference type="ARBA" id="ARBA00005417"/>
    </source>
</evidence>
<evidence type="ECO:0000256" key="10">
    <source>
        <dbReference type="ARBA" id="ARBA00023136"/>
    </source>
</evidence>
<dbReference type="PANTHER" id="PTHR43790:SF3">
    <property type="entry name" value="D-ALLOSE IMPORT ATP-BINDING PROTEIN ALSA-RELATED"/>
    <property type="match status" value="1"/>
</dbReference>
<dbReference type="PROSITE" id="PS50893">
    <property type="entry name" value="ABC_TRANSPORTER_2"/>
    <property type="match status" value="2"/>
</dbReference>
<evidence type="ECO:0000256" key="1">
    <source>
        <dbReference type="ARBA" id="ARBA00004202"/>
    </source>
</evidence>
<evidence type="ECO:0000256" key="7">
    <source>
        <dbReference type="ARBA" id="ARBA00022741"/>
    </source>
</evidence>
<dbReference type="GO" id="GO:0016887">
    <property type="term" value="F:ATP hydrolysis activity"/>
    <property type="evidence" value="ECO:0007669"/>
    <property type="project" value="InterPro"/>
</dbReference>
<gene>
    <name evidence="12" type="ORF">D3272_10215</name>
</gene>
<dbReference type="PANTHER" id="PTHR43790">
    <property type="entry name" value="CARBOHYDRATE TRANSPORT ATP-BINDING PROTEIN MG119-RELATED"/>
    <property type="match status" value="1"/>
</dbReference>
<evidence type="ECO:0000256" key="4">
    <source>
        <dbReference type="ARBA" id="ARBA00022475"/>
    </source>
</evidence>
<dbReference type="Gene3D" id="3.40.50.300">
    <property type="entry name" value="P-loop containing nucleotide triphosphate hydrolases"/>
    <property type="match status" value="2"/>
</dbReference>
<dbReference type="InterPro" id="IPR017871">
    <property type="entry name" value="ABC_transporter-like_CS"/>
</dbReference>
<dbReference type="GO" id="GO:0005524">
    <property type="term" value="F:ATP binding"/>
    <property type="evidence" value="ECO:0007669"/>
    <property type="project" value="UniProtKB-KW"/>
</dbReference>